<sequence length="120" mass="13526">MENGIEIPDLGAFPIGVWEVQSQQEDGKTLSSRSSLPENTFGYIFQPNGRMVNRSINGFCGTPPVITADFPGTWTRGGDIIRVNMRFWGGTIQEEWKIIQSTNSTVQLEILRSTYTYDFD</sequence>
<dbReference type="AlphaFoldDB" id="A0A8J3G6G0"/>
<keyword evidence="2" id="KW-1185">Reference proteome</keyword>
<reference evidence="1" key="2">
    <citation type="submission" date="2020-09" db="EMBL/GenBank/DDBJ databases">
        <authorList>
            <person name="Sun Q."/>
            <person name="Kim S."/>
        </authorList>
    </citation>
    <scope>NUCLEOTIDE SEQUENCE</scope>
    <source>
        <strain evidence="1">KCTC 23224</strain>
    </source>
</reference>
<comment type="caution">
    <text evidence="1">The sequence shown here is derived from an EMBL/GenBank/DDBJ whole genome shotgun (WGS) entry which is preliminary data.</text>
</comment>
<dbReference type="Proteomes" id="UP000642809">
    <property type="component" value="Unassembled WGS sequence"/>
</dbReference>
<evidence type="ECO:0000313" key="2">
    <source>
        <dbReference type="Proteomes" id="UP000642809"/>
    </source>
</evidence>
<organism evidence="1 2">
    <name type="scientific">Mongoliitalea lutea</name>
    <dbReference type="NCBI Taxonomy" id="849756"/>
    <lineage>
        <taxon>Bacteria</taxon>
        <taxon>Pseudomonadati</taxon>
        <taxon>Bacteroidota</taxon>
        <taxon>Cytophagia</taxon>
        <taxon>Cytophagales</taxon>
        <taxon>Cyclobacteriaceae</taxon>
        <taxon>Mongoliitalea</taxon>
    </lineage>
</organism>
<gene>
    <name evidence="1" type="ORF">GCM10008106_31230</name>
</gene>
<protein>
    <recommendedName>
        <fullName evidence="3">Lipocalin-like domain-containing protein</fullName>
    </recommendedName>
</protein>
<evidence type="ECO:0000313" key="1">
    <source>
        <dbReference type="EMBL" id="GHB48094.1"/>
    </source>
</evidence>
<evidence type="ECO:0008006" key="3">
    <source>
        <dbReference type="Google" id="ProtNLM"/>
    </source>
</evidence>
<dbReference type="EMBL" id="BMYF01000021">
    <property type="protein sequence ID" value="GHB48094.1"/>
    <property type="molecule type" value="Genomic_DNA"/>
</dbReference>
<proteinExistence type="predicted"/>
<accession>A0A8J3G6G0</accession>
<reference evidence="1" key="1">
    <citation type="journal article" date="2014" name="Int. J. Syst. Evol. Microbiol.">
        <title>Complete genome sequence of Corynebacterium casei LMG S-19264T (=DSM 44701T), isolated from a smear-ripened cheese.</title>
        <authorList>
            <consortium name="US DOE Joint Genome Institute (JGI-PGF)"/>
            <person name="Walter F."/>
            <person name="Albersmeier A."/>
            <person name="Kalinowski J."/>
            <person name="Ruckert C."/>
        </authorList>
    </citation>
    <scope>NUCLEOTIDE SEQUENCE</scope>
    <source>
        <strain evidence="1">KCTC 23224</strain>
    </source>
</reference>
<name>A0A8J3G6G0_9BACT</name>